<organism evidence="1 2">
    <name type="scientific">Piloderma croceum (strain F 1598)</name>
    <dbReference type="NCBI Taxonomy" id="765440"/>
    <lineage>
        <taxon>Eukaryota</taxon>
        <taxon>Fungi</taxon>
        <taxon>Dikarya</taxon>
        <taxon>Basidiomycota</taxon>
        <taxon>Agaricomycotina</taxon>
        <taxon>Agaricomycetes</taxon>
        <taxon>Agaricomycetidae</taxon>
        <taxon>Atheliales</taxon>
        <taxon>Atheliaceae</taxon>
        <taxon>Piloderma</taxon>
    </lineage>
</organism>
<name>A0A0C3B123_PILCF</name>
<evidence type="ECO:0000313" key="2">
    <source>
        <dbReference type="Proteomes" id="UP000054166"/>
    </source>
</evidence>
<reference evidence="2" key="2">
    <citation type="submission" date="2015-01" db="EMBL/GenBank/DDBJ databases">
        <title>Evolutionary Origins and Diversification of the Mycorrhizal Mutualists.</title>
        <authorList>
            <consortium name="DOE Joint Genome Institute"/>
            <consortium name="Mycorrhizal Genomics Consortium"/>
            <person name="Kohler A."/>
            <person name="Kuo A."/>
            <person name="Nagy L.G."/>
            <person name="Floudas D."/>
            <person name="Copeland A."/>
            <person name="Barry K.W."/>
            <person name="Cichocki N."/>
            <person name="Veneault-Fourrey C."/>
            <person name="LaButti K."/>
            <person name="Lindquist E.A."/>
            <person name="Lipzen A."/>
            <person name="Lundell T."/>
            <person name="Morin E."/>
            <person name="Murat C."/>
            <person name="Riley R."/>
            <person name="Ohm R."/>
            <person name="Sun H."/>
            <person name="Tunlid A."/>
            <person name="Henrissat B."/>
            <person name="Grigoriev I.V."/>
            <person name="Hibbett D.S."/>
            <person name="Martin F."/>
        </authorList>
    </citation>
    <scope>NUCLEOTIDE SEQUENCE [LARGE SCALE GENOMIC DNA]</scope>
    <source>
        <strain evidence="2">F 1598</strain>
    </source>
</reference>
<dbReference type="EMBL" id="KN833658">
    <property type="protein sequence ID" value="KIM70962.1"/>
    <property type="molecule type" value="Genomic_DNA"/>
</dbReference>
<sequence length="52" mass="6126">MCQYWKNLKRRFEGNPHLTSPQAVEILRAIGLFHVHGHVHHCYARFAPTFIP</sequence>
<reference evidence="1 2" key="1">
    <citation type="submission" date="2014-04" db="EMBL/GenBank/DDBJ databases">
        <authorList>
            <consortium name="DOE Joint Genome Institute"/>
            <person name="Kuo A."/>
            <person name="Tarkka M."/>
            <person name="Buscot F."/>
            <person name="Kohler A."/>
            <person name="Nagy L.G."/>
            <person name="Floudas D."/>
            <person name="Copeland A."/>
            <person name="Barry K.W."/>
            <person name="Cichocki N."/>
            <person name="Veneault-Fourrey C."/>
            <person name="LaButti K."/>
            <person name="Lindquist E.A."/>
            <person name="Lipzen A."/>
            <person name="Lundell T."/>
            <person name="Morin E."/>
            <person name="Murat C."/>
            <person name="Sun H."/>
            <person name="Tunlid A."/>
            <person name="Henrissat B."/>
            <person name="Grigoriev I.V."/>
            <person name="Hibbett D.S."/>
            <person name="Martin F."/>
            <person name="Nordberg H.P."/>
            <person name="Cantor M.N."/>
            <person name="Hua S.X."/>
        </authorList>
    </citation>
    <scope>NUCLEOTIDE SEQUENCE [LARGE SCALE GENOMIC DNA]</scope>
    <source>
        <strain evidence="1 2">F 1598</strain>
    </source>
</reference>
<dbReference type="Proteomes" id="UP000054166">
    <property type="component" value="Unassembled WGS sequence"/>
</dbReference>
<feature type="non-terminal residue" evidence="1">
    <location>
        <position position="52"/>
    </location>
</feature>
<dbReference type="HOGENOM" id="CLU_3093079_0_0_1"/>
<gene>
    <name evidence="1" type="ORF">PILCRDRAFT_83225</name>
</gene>
<proteinExistence type="predicted"/>
<dbReference type="OrthoDB" id="3222357at2759"/>
<dbReference type="AlphaFoldDB" id="A0A0C3B123"/>
<protein>
    <submittedName>
        <fullName evidence="1">Uncharacterized protein</fullName>
    </submittedName>
</protein>
<dbReference type="InParanoid" id="A0A0C3B123"/>
<evidence type="ECO:0000313" key="1">
    <source>
        <dbReference type="EMBL" id="KIM70962.1"/>
    </source>
</evidence>
<accession>A0A0C3B123</accession>
<keyword evidence="2" id="KW-1185">Reference proteome</keyword>